<dbReference type="PANTHER" id="PTHR38109:SF1">
    <property type="entry name" value="PROTEIN YCGL"/>
    <property type="match status" value="1"/>
</dbReference>
<name>A0A9X2FXU4_9GAMM</name>
<dbReference type="PROSITE" id="PS51648">
    <property type="entry name" value="YCGL"/>
    <property type="match status" value="1"/>
</dbReference>
<feature type="domain" description="YcgL" evidence="2">
    <location>
        <begin position="1"/>
        <end position="85"/>
    </location>
</feature>
<evidence type="ECO:0000313" key="3">
    <source>
        <dbReference type="EMBL" id="MCP1340562.1"/>
    </source>
</evidence>
<dbReference type="InterPro" id="IPR027354">
    <property type="entry name" value="YcgL_dom"/>
</dbReference>
<dbReference type="Proteomes" id="UP001139474">
    <property type="component" value="Unassembled WGS sequence"/>
</dbReference>
<dbReference type="RefSeq" id="WP_253620378.1">
    <property type="nucleotide sequence ID" value="NZ_JAMZDE010000008.1"/>
</dbReference>
<dbReference type="EMBL" id="JAMZDE010000008">
    <property type="protein sequence ID" value="MCP1340562.1"/>
    <property type="molecule type" value="Genomic_DNA"/>
</dbReference>
<dbReference type="PANTHER" id="PTHR38109">
    <property type="entry name" value="PROTEIN YCGL"/>
    <property type="match status" value="1"/>
</dbReference>
<reference evidence="3" key="1">
    <citation type="submission" date="2022-06" db="EMBL/GenBank/DDBJ databases">
        <title>Idiomarina rhizosphaerae M1R2S28.</title>
        <authorList>
            <person name="Sun J.-Q."/>
            <person name="Li L.-F."/>
        </authorList>
    </citation>
    <scope>NUCLEOTIDE SEQUENCE</scope>
    <source>
        <strain evidence="3">M1R2S28</strain>
    </source>
</reference>
<evidence type="ECO:0000259" key="2">
    <source>
        <dbReference type="PROSITE" id="PS51648"/>
    </source>
</evidence>
<dbReference type="Pfam" id="PF05166">
    <property type="entry name" value="YcgL"/>
    <property type="match status" value="1"/>
</dbReference>
<gene>
    <name evidence="3" type="ORF">NJR55_13330</name>
</gene>
<comment type="caution">
    <text evidence="3">The sequence shown here is derived from an EMBL/GenBank/DDBJ whole genome shotgun (WGS) entry which is preliminary data.</text>
</comment>
<sequence>MLCDVYRSSKKADTYLYLLHGDEFTEVPDVLREQFGRAEKVLTLNLAGREQLARLTVEKLQEHLHNDGYYLQLPPKREELQFNVNK</sequence>
<dbReference type="AlphaFoldDB" id="A0A9X2FXU4"/>
<dbReference type="Gene3D" id="3.10.510.20">
    <property type="entry name" value="YcgL domain"/>
    <property type="match status" value="1"/>
</dbReference>
<accession>A0A9X2FXU4</accession>
<evidence type="ECO:0000313" key="4">
    <source>
        <dbReference type="Proteomes" id="UP001139474"/>
    </source>
</evidence>
<dbReference type="InterPro" id="IPR038068">
    <property type="entry name" value="YcgL-like_sf"/>
</dbReference>
<dbReference type="SUPFAM" id="SSF160191">
    <property type="entry name" value="YcgL-like"/>
    <property type="match status" value="1"/>
</dbReference>
<keyword evidence="4" id="KW-1185">Reference proteome</keyword>
<organism evidence="3 4">
    <name type="scientific">Idiomarina rhizosphaerae</name>
    <dbReference type="NCBI Taxonomy" id="2961572"/>
    <lineage>
        <taxon>Bacteria</taxon>
        <taxon>Pseudomonadati</taxon>
        <taxon>Pseudomonadota</taxon>
        <taxon>Gammaproteobacteria</taxon>
        <taxon>Alteromonadales</taxon>
        <taxon>Idiomarinaceae</taxon>
        <taxon>Idiomarina</taxon>
    </lineage>
</organism>
<proteinExistence type="inferred from homology"/>
<dbReference type="HAMAP" id="MF_01866">
    <property type="entry name" value="UPF0745"/>
    <property type="match status" value="1"/>
</dbReference>
<evidence type="ECO:0000256" key="1">
    <source>
        <dbReference type="HAMAP-Rule" id="MF_01866"/>
    </source>
</evidence>
<protein>
    <recommendedName>
        <fullName evidence="1">YcgL domain-containing protein NJR55_13330</fullName>
    </recommendedName>
</protein>